<feature type="transmembrane region" description="Helical" evidence="1">
    <location>
        <begin position="37"/>
        <end position="55"/>
    </location>
</feature>
<evidence type="ECO:0000256" key="1">
    <source>
        <dbReference type="SAM" id="Phobius"/>
    </source>
</evidence>
<evidence type="ECO:0000313" key="3">
    <source>
        <dbReference type="EMBL" id="VAX18921.1"/>
    </source>
</evidence>
<evidence type="ECO:0000259" key="2">
    <source>
        <dbReference type="Pfam" id="PF09990"/>
    </source>
</evidence>
<reference evidence="3" key="1">
    <citation type="submission" date="2018-06" db="EMBL/GenBank/DDBJ databases">
        <authorList>
            <person name="Zhirakovskaya E."/>
        </authorList>
    </citation>
    <scope>NUCLEOTIDE SEQUENCE</scope>
</reference>
<protein>
    <recommendedName>
        <fullName evidence="2">DUF2231 domain-containing protein</fullName>
    </recommendedName>
</protein>
<name>A0A3B1BWN6_9ZZZZ</name>
<organism evidence="3">
    <name type="scientific">hydrothermal vent metagenome</name>
    <dbReference type="NCBI Taxonomy" id="652676"/>
    <lineage>
        <taxon>unclassified sequences</taxon>
        <taxon>metagenomes</taxon>
        <taxon>ecological metagenomes</taxon>
    </lineage>
</organism>
<accession>A0A3B1BWN6</accession>
<dbReference type="InterPro" id="IPR019251">
    <property type="entry name" value="DUF2231_TM"/>
</dbReference>
<proteinExistence type="predicted"/>
<gene>
    <name evidence="3" type="ORF">MNBD_NITROSPINAE02-1718</name>
</gene>
<feature type="transmembrane region" description="Helical" evidence="1">
    <location>
        <begin position="6"/>
        <end position="28"/>
    </location>
</feature>
<sequence>MPLHPMVVHFPIVFAVLIPIAMATAIIFDKKIKNRKAVWGAIVAFSAVLALSAFVTMKLGAMEEEIVEKVVSESLIEKHEELAELFSWSTIILFVMASLAFYRDQIVFKGLALAASLAIFGMLAQTADSGGELVYKHNAGAAYAIAKAGGVNDRSPLSAYRGGEDGHDDDD</sequence>
<dbReference type="Pfam" id="PF09990">
    <property type="entry name" value="DUF2231"/>
    <property type="match status" value="1"/>
</dbReference>
<keyword evidence="1" id="KW-0812">Transmembrane</keyword>
<feature type="transmembrane region" description="Helical" evidence="1">
    <location>
        <begin position="85"/>
        <end position="102"/>
    </location>
</feature>
<keyword evidence="1" id="KW-0472">Membrane</keyword>
<dbReference type="EMBL" id="UOGE01000036">
    <property type="protein sequence ID" value="VAX18921.1"/>
    <property type="molecule type" value="Genomic_DNA"/>
</dbReference>
<keyword evidence="1" id="KW-1133">Transmembrane helix</keyword>
<dbReference type="AlphaFoldDB" id="A0A3B1BWN6"/>
<feature type="transmembrane region" description="Helical" evidence="1">
    <location>
        <begin position="107"/>
        <end position="127"/>
    </location>
</feature>
<feature type="domain" description="DUF2231" evidence="2">
    <location>
        <begin position="2"/>
        <end position="140"/>
    </location>
</feature>